<name>A0A764RF23_SALER</name>
<sequence length="83" mass="9529">MFRCPICGASARIRTSSPMNDTNTVRRKFYQCNSLECGVGFSTLESVERLTRRQKENPLPESFIPHDNFPLSHRGRDQLNLSL</sequence>
<dbReference type="AlphaFoldDB" id="A0A764RF23"/>
<dbReference type="EMBL" id="DAAYKR010000008">
    <property type="protein sequence ID" value="HAG4612251.1"/>
    <property type="molecule type" value="Genomic_DNA"/>
</dbReference>
<evidence type="ECO:0000313" key="2">
    <source>
        <dbReference type="EMBL" id="HAG4612251.1"/>
    </source>
</evidence>
<comment type="caution">
    <text evidence="3">The sequence shown here is derived from an EMBL/GenBank/DDBJ whole genome shotgun (WGS) entry which is preliminary data.</text>
</comment>
<dbReference type="Pfam" id="PF04606">
    <property type="entry name" value="Ogr_Delta"/>
    <property type="match status" value="1"/>
</dbReference>
<proteinExistence type="predicted"/>
<dbReference type="InterPro" id="IPR007684">
    <property type="entry name" value="Znf_Ogr/Delta"/>
</dbReference>
<gene>
    <name evidence="2" type="ORF">G8549_003840</name>
    <name evidence="3" type="ORF">G8568_003397</name>
</gene>
<reference evidence="3" key="1">
    <citation type="journal article" date="2018" name="Genome Biol.">
        <title>SKESA: strategic k-mer extension for scrupulous assemblies.</title>
        <authorList>
            <person name="Souvorov A."/>
            <person name="Agarwala R."/>
            <person name="Lipman D.J."/>
        </authorList>
    </citation>
    <scope>NUCLEOTIDE SEQUENCE</scope>
    <source>
        <strain evidence="3">MA.CCC_A5</strain>
        <strain evidence="2">MA.CCC_P6</strain>
    </source>
</reference>
<feature type="domain" description="Zinc finger Ogr/Delta-type" evidence="1">
    <location>
        <begin position="3"/>
        <end position="50"/>
    </location>
</feature>
<reference evidence="3" key="2">
    <citation type="submission" date="2020-02" db="EMBL/GenBank/DDBJ databases">
        <authorList>
            <consortium name="NCBI Pathogen Detection Project"/>
        </authorList>
    </citation>
    <scope>NUCLEOTIDE SEQUENCE</scope>
    <source>
        <strain evidence="3">MA.CCC_A5</strain>
        <strain evidence="2">MA.CCC_P6</strain>
    </source>
</reference>
<organism evidence="3">
    <name type="scientific">Salmonella enterica</name>
    <name type="common">Salmonella choleraesuis</name>
    <dbReference type="NCBI Taxonomy" id="28901"/>
    <lineage>
        <taxon>Bacteria</taxon>
        <taxon>Pseudomonadati</taxon>
        <taxon>Pseudomonadota</taxon>
        <taxon>Gammaproteobacteria</taxon>
        <taxon>Enterobacterales</taxon>
        <taxon>Enterobacteriaceae</taxon>
        <taxon>Salmonella</taxon>
    </lineage>
</organism>
<evidence type="ECO:0000259" key="1">
    <source>
        <dbReference type="Pfam" id="PF04606"/>
    </source>
</evidence>
<protein>
    <submittedName>
        <fullName evidence="3">Ogr/Delta-like zinc finger family protein</fullName>
    </submittedName>
</protein>
<evidence type="ECO:0000313" key="3">
    <source>
        <dbReference type="EMBL" id="HAG5077907.1"/>
    </source>
</evidence>
<accession>A0A764RF23</accession>
<dbReference type="EMBL" id="DAAYOM010000010">
    <property type="protein sequence ID" value="HAG5077907.1"/>
    <property type="molecule type" value="Genomic_DNA"/>
</dbReference>